<gene>
    <name evidence="1" type="ORF">HCA69_06110</name>
</gene>
<accession>A0A7X1CPE5</accession>
<sequence>MAGGGELNLTNKEIKEELTYQKELVEELKSADGNEETIVQSYLANNDNAIAENQGRIGDSDVPEFIDIYTINDDTQLVVTDTEVTLEVTEIADERGATTEEQELLKKEDTDTNLVSSIKKFGETVIFGKKVHAASKTVSARHTRTGYAKISGNKLYTAGIGAKFTYNGEKVTAQTTENYVKVNGVSGIVWSVHDKKNDVQKPSSKRRVVYQQATVKSGIMYKGNGLVVEEKYIRVTVERNHLSKVSKSSVIR</sequence>
<reference evidence="1 2" key="1">
    <citation type="submission" date="2020-03" db="EMBL/GenBank/DDBJ databases">
        <title>Soil Listeria distribution.</title>
        <authorList>
            <person name="Liao J."/>
            <person name="Wiedmann M."/>
        </authorList>
    </citation>
    <scope>NUCLEOTIDE SEQUENCE [LARGE SCALE GENOMIC DNA]</scope>
    <source>
        <strain evidence="1 2">FSL L7-0741</strain>
    </source>
</reference>
<dbReference type="Proteomes" id="UP000535908">
    <property type="component" value="Unassembled WGS sequence"/>
</dbReference>
<evidence type="ECO:0000313" key="1">
    <source>
        <dbReference type="EMBL" id="MBC1935935.1"/>
    </source>
</evidence>
<comment type="caution">
    <text evidence="1">The sequence shown here is derived from an EMBL/GenBank/DDBJ whole genome shotgun (WGS) entry which is preliminary data.</text>
</comment>
<evidence type="ECO:0000313" key="2">
    <source>
        <dbReference type="Proteomes" id="UP000535908"/>
    </source>
</evidence>
<dbReference type="AlphaFoldDB" id="A0A7X1CPE5"/>
<name>A0A7X1CPE5_9LIST</name>
<dbReference type="EMBL" id="JAARWN010000003">
    <property type="protein sequence ID" value="MBC1935935.1"/>
    <property type="molecule type" value="Genomic_DNA"/>
</dbReference>
<organism evidence="1 2">
    <name type="scientific">Listeria grandensis</name>
    <dbReference type="NCBI Taxonomy" id="1494963"/>
    <lineage>
        <taxon>Bacteria</taxon>
        <taxon>Bacillati</taxon>
        <taxon>Bacillota</taxon>
        <taxon>Bacilli</taxon>
        <taxon>Bacillales</taxon>
        <taxon>Listeriaceae</taxon>
        <taxon>Listeria</taxon>
    </lineage>
</organism>
<proteinExistence type="predicted"/>
<protein>
    <submittedName>
        <fullName evidence="1">Uncharacterized protein</fullName>
    </submittedName>
</protein>
<dbReference type="RefSeq" id="WP_185525782.1">
    <property type="nucleotide sequence ID" value="NZ_JAARWN010000003.1"/>
</dbReference>